<dbReference type="RefSeq" id="WP_208738341.1">
    <property type="nucleotide sequence ID" value="NZ_QMIF01000213.1"/>
</dbReference>
<feature type="region of interest" description="Disordered" evidence="1">
    <location>
        <begin position="35"/>
        <end position="76"/>
    </location>
</feature>
<accession>A0A6P1ZB68</accession>
<gene>
    <name evidence="2" type="ORF">DQK91_22810</name>
</gene>
<feature type="compositionally biased region" description="Basic and acidic residues" evidence="1">
    <location>
        <begin position="55"/>
        <end position="66"/>
    </location>
</feature>
<proteinExistence type="predicted"/>
<protein>
    <submittedName>
        <fullName evidence="2">Uncharacterized protein</fullName>
    </submittedName>
</protein>
<dbReference type="AlphaFoldDB" id="A0A6P1ZB68"/>
<evidence type="ECO:0000313" key="3">
    <source>
        <dbReference type="Proteomes" id="UP000434052"/>
    </source>
</evidence>
<evidence type="ECO:0000313" key="2">
    <source>
        <dbReference type="EMBL" id="TVM26760.1"/>
    </source>
</evidence>
<dbReference type="EMBL" id="QMIF01000213">
    <property type="protein sequence ID" value="TVM26760.1"/>
    <property type="molecule type" value="Genomic_DNA"/>
</dbReference>
<evidence type="ECO:0000256" key="1">
    <source>
        <dbReference type="SAM" id="MobiDB-lite"/>
    </source>
</evidence>
<dbReference type="Proteomes" id="UP000434052">
    <property type="component" value="Unassembled WGS sequence"/>
</dbReference>
<organism evidence="2 3">
    <name type="scientific">Oceanidesulfovibrio marinus</name>
    <dbReference type="NCBI Taxonomy" id="370038"/>
    <lineage>
        <taxon>Bacteria</taxon>
        <taxon>Pseudomonadati</taxon>
        <taxon>Thermodesulfobacteriota</taxon>
        <taxon>Desulfovibrionia</taxon>
        <taxon>Desulfovibrionales</taxon>
        <taxon>Desulfovibrionaceae</taxon>
        <taxon>Oceanidesulfovibrio</taxon>
    </lineage>
</organism>
<comment type="caution">
    <text evidence="2">The sequence shown here is derived from an EMBL/GenBank/DDBJ whole genome shotgun (WGS) entry which is preliminary data.</text>
</comment>
<feature type="non-terminal residue" evidence="2">
    <location>
        <position position="100"/>
    </location>
</feature>
<name>A0A6P1ZB68_9BACT</name>
<reference evidence="2 3" key="1">
    <citation type="submission" date="2018-06" db="EMBL/GenBank/DDBJ databases">
        <title>Complete genome of Desulfovibrio marinus P48SEP.</title>
        <authorList>
            <person name="Crispim J.S."/>
            <person name="Vidigal P.M.P."/>
            <person name="Silva L.C.F."/>
            <person name="Araujo L.C."/>
            <person name="Laguardia C.N."/>
            <person name="Dias R.S."/>
            <person name="Sousa M.P."/>
            <person name="Paula S.O."/>
            <person name="Silva C."/>
        </authorList>
    </citation>
    <scope>NUCLEOTIDE SEQUENCE [LARGE SCALE GENOMIC DNA]</scope>
    <source>
        <strain evidence="2 3">P48SEP</strain>
    </source>
</reference>
<sequence>MAVEDDDRKEADGAQALEQLAPAEVVAAEWRRAVQVEQRQPTSKARVQQRPRRQAQGDDTNKHEAGGVDSGEQDLPRFEVTVRQYAGAAGKGRAHAVGAG</sequence>